<proteinExistence type="inferred from homology"/>
<evidence type="ECO:0000256" key="7">
    <source>
        <dbReference type="ARBA" id="ARBA00023006"/>
    </source>
</evidence>
<comment type="catalytic activity">
    <reaction evidence="11">
        <text>a 1,2-diacyl-sn-glycero-3-phosphoethanolamine(in) = a 1,2-diacyl-sn-glycero-3-phosphoethanolamine(out)</text>
        <dbReference type="Rhea" id="RHEA:38895"/>
        <dbReference type="ChEBI" id="CHEBI:64612"/>
    </reaction>
</comment>
<feature type="compositionally biased region" description="Basic residues" evidence="12">
    <location>
        <begin position="1960"/>
        <end position="1971"/>
    </location>
</feature>
<dbReference type="Pfam" id="PF13329">
    <property type="entry name" value="ATG2_CAD"/>
    <property type="match status" value="2"/>
</dbReference>
<evidence type="ECO:0000256" key="9">
    <source>
        <dbReference type="ARBA" id="ARBA00023136"/>
    </source>
</evidence>
<reference evidence="14" key="1">
    <citation type="submission" date="2025-08" db="UniProtKB">
        <authorList>
            <consortium name="RefSeq"/>
        </authorList>
    </citation>
    <scope>IDENTIFICATION</scope>
</reference>
<keyword evidence="6" id="KW-0256">Endoplasmic reticulum</keyword>
<feature type="region of interest" description="Disordered" evidence="12">
    <location>
        <begin position="1957"/>
        <end position="1978"/>
    </location>
</feature>
<evidence type="ECO:0000256" key="11">
    <source>
        <dbReference type="ARBA" id="ARBA00024615"/>
    </source>
</evidence>
<dbReference type="RefSeq" id="XP_014663889.1">
    <property type="nucleotide sequence ID" value="XM_014808403.1"/>
</dbReference>
<evidence type="ECO:0000313" key="13">
    <source>
        <dbReference type="Proteomes" id="UP000695022"/>
    </source>
</evidence>
<evidence type="ECO:0000256" key="1">
    <source>
        <dbReference type="ARBA" id="ARBA00004406"/>
    </source>
</evidence>
<comment type="subcellular location">
    <subcellularLocation>
        <location evidence="1">Endoplasmic reticulum membrane</location>
        <topology evidence="1">Peripheral membrane protein</topology>
    </subcellularLocation>
    <subcellularLocation>
        <location evidence="2">Preautophagosomal structure membrane</location>
        <topology evidence="2">Peripheral membrane protein</topology>
    </subcellularLocation>
</comment>
<evidence type="ECO:0000256" key="4">
    <source>
        <dbReference type="ARBA" id="ARBA00018070"/>
    </source>
</evidence>
<organism evidence="13 14">
    <name type="scientific">Priapulus caudatus</name>
    <name type="common">Priapulid worm</name>
    <dbReference type="NCBI Taxonomy" id="37621"/>
    <lineage>
        <taxon>Eukaryota</taxon>
        <taxon>Metazoa</taxon>
        <taxon>Ecdysozoa</taxon>
        <taxon>Scalidophora</taxon>
        <taxon>Priapulida</taxon>
        <taxon>Priapulimorpha</taxon>
        <taxon>Priapulimorphida</taxon>
        <taxon>Priapulidae</taxon>
        <taxon>Priapulus</taxon>
    </lineage>
</organism>
<keyword evidence="9" id="KW-0472">Membrane</keyword>
<keyword evidence="8" id="KW-0445">Lipid transport</keyword>
<comment type="similarity">
    <text evidence="3">Belongs to the ATG2 family.</text>
</comment>
<feature type="compositionally biased region" description="Polar residues" evidence="12">
    <location>
        <begin position="279"/>
        <end position="288"/>
    </location>
</feature>
<keyword evidence="13" id="KW-1185">Reference proteome</keyword>
<feature type="region of interest" description="Disordered" evidence="12">
    <location>
        <begin position="812"/>
        <end position="836"/>
    </location>
</feature>
<feature type="region of interest" description="Disordered" evidence="12">
    <location>
        <begin position="859"/>
        <end position="885"/>
    </location>
</feature>
<feature type="region of interest" description="Disordered" evidence="12">
    <location>
        <begin position="1356"/>
        <end position="1378"/>
    </location>
</feature>
<dbReference type="Proteomes" id="UP000695022">
    <property type="component" value="Unplaced"/>
</dbReference>
<evidence type="ECO:0000256" key="10">
    <source>
        <dbReference type="ARBA" id="ARBA00024479"/>
    </source>
</evidence>
<dbReference type="GeneID" id="106806465"/>
<keyword evidence="5" id="KW-0813">Transport</keyword>
<comment type="catalytic activity">
    <reaction evidence="10">
        <text>a 1,2-diacyl-sn-glycero-3-phospho-L-serine(in) = a 1,2-diacyl-sn-glycero-3-phospho-L-serine(out)</text>
        <dbReference type="Rhea" id="RHEA:38663"/>
        <dbReference type="ChEBI" id="CHEBI:57262"/>
    </reaction>
</comment>
<accession>A0ABM1DVB8</accession>
<feature type="region of interest" description="Disordered" evidence="12">
    <location>
        <begin position="265"/>
        <end position="288"/>
    </location>
</feature>
<sequence>MPWYFPWTDSIKKRACRYLLQRYLGQFLQEKLSLNQLSIDLYNGTGTIKELQLDVDALNELLETANLPLEIIDGFVGSISVVIPWSALLIESSVVEISGLEFTVQPKQRLDDVAMFESMVSSMTTSMQLAQECLRQDITNEEAEELEFAQPFEGLESFAQTIESVLSRIRVTFLDVIVRLEHVPKECKSGVGLELRIDRIEYFDEAGSELSGNSDLSKTVHETPIFVTKVLQVFGLTVFCDEFPAYARTHSRGSSSMDLFMSAPESPTDTLIQPRESDSPPTTSTFQSNPIVIGKFSGKHEVKVKLKQNDAVSGPKFELDGFLGYANFFLSPRQVHILAGMLSGLIFPETEDSSNVSHQARNKPMQAADYQKIESDLQKQIRGVHTSRRPEQDLVTAHLDFDEDYFPVSEQMTTVGVESMVSSISSDISTTSTAKSDTSVPYGNYFYTGGKLSSPFRAVPAKPVAHNIRHHSVKQKGKHGSIDDPAADLTRYKVTISCLSVTVLHEDPASSSLSAERKASSTGCMDEKQKRLADAFFEAVMGISVAGYTHQLHLLREDFARACSADHLRLIASPITLEACEKKSISHRNLVATVTTGNAEVVECLFEKTSNVASQEGPLNELVMPHYSELLKFTKESLESPSIKVSVDIVERISPQVRRTRNSSKQPKTEIHIELADCSSDIDISIVDRLHTLLNPHWPPTAPTSSMYKPAASSMGPTPLNYFSQAMDEGPSPDDNKVDLHISSSLATFNVHFPIADLRPEQNRRPWWQRELRKEVLILDCTELYMHTVIGNEDGQHKLEFTSKEVHVAFRESPSKPPISIGRISRGTNGDSFSSKRDEEFDWPRVVLKFNPGVHRSVLEEQQLTESDPESSSMPYMDETCNIKKPEPSPFSSRKVMYESEEMVMPGDKQEMMEFQDKAAVRTEIVLELNLPNVNVFLPSKDLYELIYNRLCNDLFLWESLAPAPKEKSDHCISMAPLSLASHLLPKSEYFSLCKSALPYDSDSESEDESGQYSTEQRRVHRYRQKAEASGPSKVAIILNVAQGQVTLRTPIKDVNGEEILGRHGQLVAQVTDGSMFLVACYKGQPEVAYMWFLSNRFALFHRASVSNSTPCPKLERVTMKYPTGMDPTLYKSESGVHTKLSGQVGSGGDSLDMLSVALKLNLDTYRSIKDIVVALAVRGATLQYRVSPAGQTWLDQVMDFFKVYDYPVLGYSFPAVVTELHVHVYSCAVDYRPLYLPLRAIAVVEAFSVSSNVVAESPTSLLRFILEDASLYLSEKCEAPVVELKKNYVCVMDLGLFELVLRMSTGQDRRYPKVDMRASNNILHIRTCADSCIAMQRLLTYLAADGDLTGDSISTASSKVSTTETARSDSPLQGSVHGSEVHDLMAEAMRESCSSSPEMSPGGTRRRSHDVTGADGCEVFFFPDEGNRGDGDTRSMGSAEMSGSKTSTTTATTDDTEEVMDDEEFCIINDPGLGIIPRSGEPEIRILTHEPVKVVDNHFKLPEGKADQLKAPEHFPVPVMRYTLREMTVVWHMYGGHDFEKCEGADLRKDKLALGTMASPAKSPGDFMPMASPSLGTISRERPYLQDYAGVKTKRLSWVHRGGPGRCIDTCMELQLSKIRFQFEQYPDTTAHASRIILMVKDVEIRDRLHSSQINKFLYQYTSEARPKQAHANMVVVKAVNMRPEKNVATEECSLKISIQPLRLNVDQDALFFLRDFFTEITVDTGTQHESGPKTLPDPPVMLTQNAPEQTDEPEQEMLLMFGEDSQFAEELQQRLSADHQGAAMAEDLPPVPQPIFFKSFVFSPEVPIRLDYQGKRVDMEQGTFTGLIIGLAQFNCTELKLKKLSYRHGLLGLDKLAVYAVKEWLEDIKKCQIPNILGGVGPMSSLVQLVQGVKDLFWLPIEQYRKDGRIVRGLQRGAVAFSTTTTMAVLELTHRTVQSIQSAAETAYDMMSPGPSVKLHHPGQHKRHPNATQPADLREGATKAYYVLKEGIGETTKNLVQVATEEHEHKGVYGAVGGVLRQIPGTVVKPVIFASEATSNVLGGMRNQLQPDARKEAVEKWKKDYE</sequence>
<evidence type="ECO:0000313" key="14">
    <source>
        <dbReference type="RefSeq" id="XP_014663889.1"/>
    </source>
</evidence>
<name>A0ABM1DVB8_PRICU</name>
<evidence type="ECO:0000256" key="3">
    <source>
        <dbReference type="ARBA" id="ARBA00009714"/>
    </source>
</evidence>
<evidence type="ECO:0000256" key="12">
    <source>
        <dbReference type="SAM" id="MobiDB-lite"/>
    </source>
</evidence>
<feature type="region of interest" description="Disordered" evidence="12">
    <location>
        <begin position="1390"/>
        <end position="1456"/>
    </location>
</feature>
<evidence type="ECO:0000256" key="5">
    <source>
        <dbReference type="ARBA" id="ARBA00022448"/>
    </source>
</evidence>
<dbReference type="InterPro" id="IPR026849">
    <property type="entry name" value="ATG2"/>
</dbReference>
<keyword evidence="7" id="KW-0072">Autophagy</keyword>
<feature type="region of interest" description="Disordered" evidence="12">
    <location>
        <begin position="1000"/>
        <end position="1019"/>
    </location>
</feature>
<gene>
    <name evidence="14" type="primary">LOC106806465</name>
</gene>
<feature type="compositionally biased region" description="Polar residues" evidence="12">
    <location>
        <begin position="860"/>
        <end position="874"/>
    </location>
</feature>
<dbReference type="PANTHER" id="PTHR13190:SF1">
    <property type="entry name" value="AUTOPHAGY-RELATED 2, ISOFORM A"/>
    <property type="match status" value="1"/>
</dbReference>
<dbReference type="PANTHER" id="PTHR13190">
    <property type="entry name" value="AUTOPHAGY-RELATED 2, ISOFORM A"/>
    <property type="match status" value="1"/>
</dbReference>
<evidence type="ECO:0000256" key="2">
    <source>
        <dbReference type="ARBA" id="ARBA00004623"/>
    </source>
</evidence>
<evidence type="ECO:0000256" key="6">
    <source>
        <dbReference type="ARBA" id="ARBA00022824"/>
    </source>
</evidence>
<feature type="compositionally biased region" description="Polar residues" evidence="12">
    <location>
        <begin position="1356"/>
        <end position="1374"/>
    </location>
</feature>
<protein>
    <recommendedName>
        <fullName evidence="4">Autophagy-related protein 2</fullName>
    </recommendedName>
</protein>
<evidence type="ECO:0000256" key="8">
    <source>
        <dbReference type="ARBA" id="ARBA00023055"/>
    </source>
</evidence>